<evidence type="ECO:0000313" key="2">
    <source>
        <dbReference type="Proteomes" id="UP000239907"/>
    </source>
</evidence>
<dbReference type="PROSITE" id="PS51257">
    <property type="entry name" value="PROKAR_LIPOPROTEIN"/>
    <property type="match status" value="1"/>
</dbReference>
<dbReference type="RefSeq" id="WP_105043909.1">
    <property type="nucleotide sequence ID" value="NZ_MQWA01000001.1"/>
</dbReference>
<evidence type="ECO:0000313" key="1">
    <source>
        <dbReference type="EMBL" id="PQJ29410.1"/>
    </source>
</evidence>
<dbReference type="InterPro" id="IPR036388">
    <property type="entry name" value="WH-like_DNA-bd_sf"/>
</dbReference>
<sequence>MKIDLSPITRYLSDLNGSQILVAACCHLNIFEELSSEPQAFEVLQKNLGLKDRPMMVIFPVLNAMGLVYFHDNKDVVLTELGQKKKTD</sequence>
<dbReference type="AlphaFoldDB" id="A0A2S7U4A5"/>
<comment type="caution">
    <text evidence="1">The sequence shown here is derived from an EMBL/GenBank/DDBJ whole genome shotgun (WGS) entry which is preliminary data.</text>
</comment>
<proteinExistence type="predicted"/>
<dbReference type="OrthoDB" id="582216at2"/>
<keyword evidence="2" id="KW-1185">Reference proteome</keyword>
<protein>
    <submittedName>
        <fullName evidence="1">Uncharacterized protein</fullName>
    </submittedName>
</protein>
<name>A0A2S7U4A5_9BACT</name>
<organism evidence="1 2">
    <name type="scientific">Rubritalea profundi</name>
    <dbReference type="NCBI Taxonomy" id="1658618"/>
    <lineage>
        <taxon>Bacteria</taxon>
        <taxon>Pseudomonadati</taxon>
        <taxon>Verrucomicrobiota</taxon>
        <taxon>Verrucomicrobiia</taxon>
        <taxon>Verrucomicrobiales</taxon>
        <taxon>Rubritaleaceae</taxon>
        <taxon>Rubritalea</taxon>
    </lineage>
</organism>
<accession>A0A2S7U4A5</accession>
<dbReference type="Gene3D" id="1.10.10.10">
    <property type="entry name" value="Winged helix-like DNA-binding domain superfamily/Winged helix DNA-binding domain"/>
    <property type="match status" value="1"/>
</dbReference>
<reference evidence="1 2" key="1">
    <citation type="submission" date="2016-12" db="EMBL/GenBank/DDBJ databases">
        <title>Study of bacterial adaptation to deep sea.</title>
        <authorList>
            <person name="Song J."/>
            <person name="Yoshizawa S."/>
            <person name="Kogure K."/>
        </authorList>
    </citation>
    <scope>NUCLEOTIDE SEQUENCE [LARGE SCALE GENOMIC DNA]</scope>
    <source>
        <strain evidence="1 2">SAORIC-165</strain>
    </source>
</reference>
<dbReference type="Proteomes" id="UP000239907">
    <property type="component" value="Unassembled WGS sequence"/>
</dbReference>
<gene>
    <name evidence="1" type="ORF">BSZ32_13545</name>
</gene>
<dbReference type="EMBL" id="MQWA01000001">
    <property type="protein sequence ID" value="PQJ29410.1"/>
    <property type="molecule type" value="Genomic_DNA"/>
</dbReference>